<reference evidence="1" key="2">
    <citation type="submission" date="2021-04" db="EMBL/GenBank/DDBJ databases">
        <authorList>
            <person name="Gilroy R."/>
        </authorList>
    </citation>
    <scope>NUCLEOTIDE SEQUENCE</scope>
    <source>
        <strain evidence="1">ChiSjej5B23-2810</strain>
    </source>
</reference>
<evidence type="ECO:0000313" key="1">
    <source>
        <dbReference type="EMBL" id="HJC45397.1"/>
    </source>
</evidence>
<dbReference type="Proteomes" id="UP000823906">
    <property type="component" value="Unassembled WGS sequence"/>
</dbReference>
<gene>
    <name evidence="1" type="ORF">H9703_04580</name>
</gene>
<organism evidence="1 2">
    <name type="scientific">Candidatus Faecalibacterium faecigallinarum</name>
    <dbReference type="NCBI Taxonomy" id="2838577"/>
    <lineage>
        <taxon>Bacteria</taxon>
        <taxon>Bacillati</taxon>
        <taxon>Bacillota</taxon>
        <taxon>Clostridia</taxon>
        <taxon>Eubacteriales</taxon>
        <taxon>Oscillospiraceae</taxon>
        <taxon>Faecalibacterium</taxon>
    </lineage>
</organism>
<proteinExistence type="predicted"/>
<name>A0A9D2P8F0_9FIRM</name>
<accession>A0A9D2P8F0</accession>
<comment type="caution">
    <text evidence="1">The sequence shown here is derived from an EMBL/GenBank/DDBJ whole genome shotgun (WGS) entry which is preliminary data.</text>
</comment>
<protein>
    <submittedName>
        <fullName evidence="1">Uncharacterized protein</fullName>
    </submittedName>
</protein>
<dbReference type="EMBL" id="DWWN01000034">
    <property type="protein sequence ID" value="HJC45397.1"/>
    <property type="molecule type" value="Genomic_DNA"/>
</dbReference>
<dbReference type="AlphaFoldDB" id="A0A9D2P8F0"/>
<sequence length="110" mass="12674">MAPFWNFCFEEVGNHQLWGIHLPQQYFQALHLPDIEGMRLRPQQTCLCSILDLGPIGQFDPNYAQSALAYLRQKGYEQGGTMTAILLGRGFDQGQFVRFIELYIPLRLKP</sequence>
<reference evidence="1" key="1">
    <citation type="journal article" date="2021" name="PeerJ">
        <title>Extensive microbial diversity within the chicken gut microbiome revealed by metagenomics and culture.</title>
        <authorList>
            <person name="Gilroy R."/>
            <person name="Ravi A."/>
            <person name="Getino M."/>
            <person name="Pursley I."/>
            <person name="Horton D.L."/>
            <person name="Alikhan N.F."/>
            <person name="Baker D."/>
            <person name="Gharbi K."/>
            <person name="Hall N."/>
            <person name="Watson M."/>
            <person name="Adriaenssens E.M."/>
            <person name="Foster-Nyarko E."/>
            <person name="Jarju S."/>
            <person name="Secka A."/>
            <person name="Antonio M."/>
            <person name="Oren A."/>
            <person name="Chaudhuri R.R."/>
            <person name="La Ragione R."/>
            <person name="Hildebrand F."/>
            <person name="Pallen M.J."/>
        </authorList>
    </citation>
    <scope>NUCLEOTIDE SEQUENCE</scope>
    <source>
        <strain evidence="1">ChiSjej5B23-2810</strain>
    </source>
</reference>
<evidence type="ECO:0000313" key="2">
    <source>
        <dbReference type="Proteomes" id="UP000823906"/>
    </source>
</evidence>